<dbReference type="SUPFAM" id="SSF49299">
    <property type="entry name" value="PKD domain"/>
    <property type="match status" value="1"/>
</dbReference>
<dbReference type="CDD" id="cd00146">
    <property type="entry name" value="PKD"/>
    <property type="match status" value="1"/>
</dbReference>
<dbReference type="InterPro" id="IPR010431">
    <property type="entry name" value="Fascin"/>
</dbReference>
<dbReference type="Pfam" id="PF13229">
    <property type="entry name" value="Beta_helix"/>
    <property type="match status" value="1"/>
</dbReference>
<evidence type="ECO:0000313" key="5">
    <source>
        <dbReference type="Proteomes" id="UP001589867"/>
    </source>
</evidence>
<feature type="signal peptide" evidence="2">
    <location>
        <begin position="1"/>
        <end position="28"/>
    </location>
</feature>
<organism evidence="4 5">
    <name type="scientific">Phytohabitans kaempferiae</name>
    <dbReference type="NCBI Taxonomy" id="1620943"/>
    <lineage>
        <taxon>Bacteria</taxon>
        <taxon>Bacillati</taxon>
        <taxon>Actinomycetota</taxon>
        <taxon>Actinomycetes</taxon>
        <taxon>Micromonosporales</taxon>
        <taxon>Micromonosporaceae</taxon>
    </lineage>
</organism>
<sequence>MRRSFRAGCAALVLAGGVVVGFAGPAQAADPTVLYVRQLATACSDSGAGTLEQPFCTIGAAAAVVTSGQTVDVGHGSYRERITVARSGAPGQPITFRATNGATLSGPEAGFVIDGQHDVAIQDIRIVDNVDVPAVDLRNASAITIDGGSISMATNATASAVRLSGVTGSTLRGLAFGGRWLVAGVTMDAATSGVTVSGLTRSAVLNEPVQDAVGIRVDGVGNRVVGNTLAGFTGAGIVVEPTATDTLVVNNNVNNGAGYGIHNRGAARTAITNNSVRERCRDGIRVDGASTGVSVQNNVLFANGLSHANPGVCVGEVGGPEIGVYGTAVHGTVVDYNNTHHAYLPAQAYRWGGTVMGLAAFRSASGQGQHDRDTGVANDVIDSANSSAPGYPAADRAGRARIDDPGVPNTGAGPVTYADRGTVETFRSPVARMAVTLDAAISTVTIDASASAPGTAPIGSYQFILGNGARVTQTSPVLSYRYTSWGDFNVTTIVTGTDGRTGSVATTVSVLRPTSTSGLLSLFRLVYATVRPGNVDIVADEMGLSPAGHFDIVEAGSGQVALFSHATGKYVSAIADADRLYMTRLTVADTERFTLVRNADGSISLRSVATGRYVSLLTESAPFLAAKATTIGVWEKFHQVDIRNAARTLKALVNGKYVSAEGAGTKPLIASRPAANTWEQFDVIEVGNGHIALFARANNRFVAAEGAGTQPLQAKRLAVSTWERFTLIRNPDGTISLKAAVNNRFVAAEGAGTKPLLAGRTAISTWEKFALS</sequence>
<proteinExistence type="predicted"/>
<evidence type="ECO:0000259" key="3">
    <source>
        <dbReference type="PROSITE" id="PS50093"/>
    </source>
</evidence>
<dbReference type="RefSeq" id="WP_377244964.1">
    <property type="nucleotide sequence ID" value="NZ_JBHLUH010000004.1"/>
</dbReference>
<dbReference type="SUPFAM" id="SSF50405">
    <property type="entry name" value="Actin-crosslinking proteins"/>
    <property type="match status" value="2"/>
</dbReference>
<dbReference type="Gene3D" id="2.80.10.50">
    <property type="match status" value="2"/>
</dbReference>
<keyword evidence="2" id="KW-0732">Signal</keyword>
<dbReference type="PANTHER" id="PTHR10551">
    <property type="entry name" value="FASCIN"/>
    <property type="match status" value="1"/>
</dbReference>
<dbReference type="InterPro" id="IPR008999">
    <property type="entry name" value="Actin-crosslinking"/>
</dbReference>
<gene>
    <name evidence="4" type="ORF">ACFFIA_03230</name>
</gene>
<evidence type="ECO:0000256" key="1">
    <source>
        <dbReference type="SAM" id="MobiDB-lite"/>
    </source>
</evidence>
<dbReference type="CDD" id="cd00257">
    <property type="entry name" value="beta-trefoil_FSCN-like"/>
    <property type="match status" value="2"/>
</dbReference>
<reference evidence="4 5" key="1">
    <citation type="submission" date="2024-09" db="EMBL/GenBank/DDBJ databases">
        <authorList>
            <person name="Sun Q."/>
            <person name="Mori K."/>
        </authorList>
    </citation>
    <scope>NUCLEOTIDE SEQUENCE [LARGE SCALE GENOMIC DNA]</scope>
    <source>
        <strain evidence="4 5">TBRC 3947</strain>
    </source>
</reference>
<feature type="domain" description="PKD" evidence="3">
    <location>
        <begin position="457"/>
        <end position="517"/>
    </location>
</feature>
<evidence type="ECO:0000256" key="2">
    <source>
        <dbReference type="SAM" id="SignalP"/>
    </source>
</evidence>
<dbReference type="PANTHER" id="PTHR10551:SF9">
    <property type="entry name" value="FASCIN-2"/>
    <property type="match status" value="1"/>
</dbReference>
<dbReference type="SUPFAM" id="SSF51126">
    <property type="entry name" value="Pectin lyase-like"/>
    <property type="match status" value="1"/>
</dbReference>
<dbReference type="InterPro" id="IPR011050">
    <property type="entry name" value="Pectin_lyase_fold/virulence"/>
</dbReference>
<dbReference type="InterPro" id="IPR006626">
    <property type="entry name" value="PbH1"/>
</dbReference>
<dbReference type="SMART" id="SM00710">
    <property type="entry name" value="PbH1"/>
    <property type="match status" value="6"/>
</dbReference>
<dbReference type="InterPro" id="IPR035986">
    <property type="entry name" value="PKD_dom_sf"/>
</dbReference>
<dbReference type="InterPro" id="IPR013783">
    <property type="entry name" value="Ig-like_fold"/>
</dbReference>
<dbReference type="EMBL" id="JBHLUH010000004">
    <property type="protein sequence ID" value="MFC0526665.1"/>
    <property type="molecule type" value="Genomic_DNA"/>
</dbReference>
<accession>A0ABV6LW85</accession>
<dbReference type="PROSITE" id="PS50093">
    <property type="entry name" value="PKD"/>
    <property type="match status" value="1"/>
</dbReference>
<dbReference type="InterPro" id="IPR039448">
    <property type="entry name" value="Beta_helix"/>
</dbReference>
<dbReference type="Pfam" id="PF18911">
    <property type="entry name" value="PKD_4"/>
    <property type="match status" value="1"/>
</dbReference>
<keyword evidence="5" id="KW-1185">Reference proteome</keyword>
<name>A0ABV6LW85_9ACTN</name>
<feature type="chain" id="PRO_5045808841" evidence="2">
    <location>
        <begin position="29"/>
        <end position="772"/>
    </location>
</feature>
<dbReference type="InterPro" id="IPR012334">
    <property type="entry name" value="Pectin_lyas_fold"/>
</dbReference>
<comment type="caution">
    <text evidence="4">The sequence shown here is derived from an EMBL/GenBank/DDBJ whole genome shotgun (WGS) entry which is preliminary data.</text>
</comment>
<feature type="region of interest" description="Disordered" evidence="1">
    <location>
        <begin position="384"/>
        <end position="417"/>
    </location>
</feature>
<evidence type="ECO:0000313" key="4">
    <source>
        <dbReference type="EMBL" id="MFC0526665.1"/>
    </source>
</evidence>
<dbReference type="Proteomes" id="UP001589867">
    <property type="component" value="Unassembled WGS sequence"/>
</dbReference>
<protein>
    <submittedName>
        <fullName evidence="4">Right-handed parallel beta-helix repeat-containing protein</fullName>
    </submittedName>
</protein>
<dbReference type="Gene3D" id="2.160.20.10">
    <property type="entry name" value="Single-stranded right-handed beta-helix, Pectin lyase-like"/>
    <property type="match status" value="1"/>
</dbReference>
<dbReference type="Gene3D" id="2.60.40.10">
    <property type="entry name" value="Immunoglobulins"/>
    <property type="match status" value="1"/>
</dbReference>
<dbReference type="InterPro" id="IPR000601">
    <property type="entry name" value="PKD_dom"/>
</dbReference>